<organism evidence="2">
    <name type="scientific">Oryza glumipatula</name>
    <dbReference type="NCBI Taxonomy" id="40148"/>
    <lineage>
        <taxon>Eukaryota</taxon>
        <taxon>Viridiplantae</taxon>
        <taxon>Streptophyta</taxon>
        <taxon>Embryophyta</taxon>
        <taxon>Tracheophyta</taxon>
        <taxon>Spermatophyta</taxon>
        <taxon>Magnoliopsida</taxon>
        <taxon>Liliopsida</taxon>
        <taxon>Poales</taxon>
        <taxon>Poaceae</taxon>
        <taxon>BOP clade</taxon>
        <taxon>Oryzoideae</taxon>
        <taxon>Oryzeae</taxon>
        <taxon>Oryzinae</taxon>
        <taxon>Oryza</taxon>
    </lineage>
</organism>
<feature type="compositionally biased region" description="Basic and acidic residues" evidence="1">
    <location>
        <begin position="163"/>
        <end position="200"/>
    </location>
</feature>
<accession>A0A0D9Z9T2</accession>
<reference evidence="2" key="2">
    <citation type="submission" date="2018-05" db="EMBL/GenBank/DDBJ databases">
        <title>OgluRS3 (Oryza glumaepatula Reference Sequence Version 3).</title>
        <authorList>
            <person name="Zhang J."/>
            <person name="Kudrna D."/>
            <person name="Lee S."/>
            <person name="Talag J."/>
            <person name="Welchert J."/>
            <person name="Wing R.A."/>
        </authorList>
    </citation>
    <scope>NUCLEOTIDE SEQUENCE [LARGE SCALE GENOMIC DNA]</scope>
</reference>
<name>A0A0D9Z9T2_9ORYZ</name>
<dbReference type="Gramene" id="OGLUM03G24680.1">
    <property type="protein sequence ID" value="OGLUM03G24680.1"/>
    <property type="gene ID" value="OGLUM03G24680"/>
</dbReference>
<dbReference type="Proteomes" id="UP000026961">
    <property type="component" value="Chromosome 3"/>
</dbReference>
<evidence type="ECO:0000256" key="1">
    <source>
        <dbReference type="SAM" id="MobiDB-lite"/>
    </source>
</evidence>
<feature type="compositionally biased region" description="Basic and acidic residues" evidence="1">
    <location>
        <begin position="24"/>
        <end position="34"/>
    </location>
</feature>
<sequence>MAEAQSVAGCGHAASGVARTAAVEPRRADDRDGGAKSGGRQRVDGHHGRTSKNKTQGRMQMERRPPPPLADHCRLPHRPAGAADAVVTANHVSYCRRSLSSPPVEEFTIESAHYRRGGDTAKRNDAVLSALHDEEEEIVGKELTVEGEVEVEGEGAGPLQARQAEEWAGDRDSERERGGDIAGWREEEREGIRMMTGCER</sequence>
<feature type="region of interest" description="Disordered" evidence="1">
    <location>
        <begin position="1"/>
        <end position="76"/>
    </location>
</feature>
<feature type="region of interest" description="Disordered" evidence="1">
    <location>
        <begin position="149"/>
        <end position="200"/>
    </location>
</feature>
<evidence type="ECO:0000313" key="3">
    <source>
        <dbReference type="Proteomes" id="UP000026961"/>
    </source>
</evidence>
<dbReference type="EnsemblPlants" id="OGLUM03G24680.1">
    <property type="protein sequence ID" value="OGLUM03G24680.1"/>
    <property type="gene ID" value="OGLUM03G24680"/>
</dbReference>
<protein>
    <submittedName>
        <fullName evidence="2">Uncharacterized protein</fullName>
    </submittedName>
</protein>
<dbReference type="AlphaFoldDB" id="A0A0D9Z9T2"/>
<proteinExistence type="predicted"/>
<keyword evidence="3" id="KW-1185">Reference proteome</keyword>
<evidence type="ECO:0000313" key="2">
    <source>
        <dbReference type="EnsemblPlants" id="OGLUM03G24680.1"/>
    </source>
</evidence>
<reference evidence="2" key="1">
    <citation type="submission" date="2015-04" db="UniProtKB">
        <authorList>
            <consortium name="EnsemblPlants"/>
        </authorList>
    </citation>
    <scope>IDENTIFICATION</scope>
</reference>
<dbReference type="HOGENOM" id="CLU_1368086_0_0_1"/>